<accession>A0A2I0AY35</accession>
<protein>
    <submittedName>
        <fullName evidence="2">Uncharacterized protein</fullName>
    </submittedName>
</protein>
<feature type="compositionally biased region" description="Acidic residues" evidence="1">
    <location>
        <begin position="112"/>
        <end position="123"/>
    </location>
</feature>
<evidence type="ECO:0000313" key="2">
    <source>
        <dbReference type="EMBL" id="PKA60461.1"/>
    </source>
</evidence>
<keyword evidence="3" id="KW-1185">Reference proteome</keyword>
<sequence length="151" mass="17110">MDGVDQHLAGFCKLPIYRTRRQGDACGGRQSYSRKHNDAFDFHFVVNQISGKPPLKNFLRINKYESSGDICIPPAVVRNYRSPSGNTHGCTISYRHPPRLRLRDCRHHGGAAEDDQEDEDDREEAAGGSHDREVCEITAYVRHAEEEEKGN</sequence>
<gene>
    <name evidence="2" type="ORF">AXF42_Ash021367</name>
</gene>
<evidence type="ECO:0000313" key="3">
    <source>
        <dbReference type="Proteomes" id="UP000236161"/>
    </source>
</evidence>
<reference evidence="2 3" key="1">
    <citation type="journal article" date="2017" name="Nature">
        <title>The Apostasia genome and the evolution of orchids.</title>
        <authorList>
            <person name="Zhang G.Q."/>
            <person name="Liu K.W."/>
            <person name="Li Z."/>
            <person name="Lohaus R."/>
            <person name="Hsiao Y.Y."/>
            <person name="Niu S.C."/>
            <person name="Wang J.Y."/>
            <person name="Lin Y.C."/>
            <person name="Xu Q."/>
            <person name="Chen L.J."/>
            <person name="Yoshida K."/>
            <person name="Fujiwara S."/>
            <person name="Wang Z.W."/>
            <person name="Zhang Y.Q."/>
            <person name="Mitsuda N."/>
            <person name="Wang M."/>
            <person name="Liu G.H."/>
            <person name="Pecoraro L."/>
            <person name="Huang H.X."/>
            <person name="Xiao X.J."/>
            <person name="Lin M."/>
            <person name="Wu X.Y."/>
            <person name="Wu W.L."/>
            <person name="Chen Y.Y."/>
            <person name="Chang S.B."/>
            <person name="Sakamoto S."/>
            <person name="Ohme-Takagi M."/>
            <person name="Yagi M."/>
            <person name="Zeng S.J."/>
            <person name="Shen C.Y."/>
            <person name="Yeh C.M."/>
            <person name="Luo Y.B."/>
            <person name="Tsai W.C."/>
            <person name="Van de Peer Y."/>
            <person name="Liu Z.J."/>
        </authorList>
    </citation>
    <scope>NUCLEOTIDE SEQUENCE [LARGE SCALE GENOMIC DNA]</scope>
    <source>
        <strain evidence="3">cv. Shenzhen</strain>
        <tissue evidence="2">Stem</tissue>
    </source>
</reference>
<evidence type="ECO:0000256" key="1">
    <source>
        <dbReference type="SAM" id="MobiDB-lite"/>
    </source>
</evidence>
<feature type="region of interest" description="Disordered" evidence="1">
    <location>
        <begin position="103"/>
        <end position="133"/>
    </location>
</feature>
<organism evidence="2 3">
    <name type="scientific">Apostasia shenzhenica</name>
    <dbReference type="NCBI Taxonomy" id="1088818"/>
    <lineage>
        <taxon>Eukaryota</taxon>
        <taxon>Viridiplantae</taxon>
        <taxon>Streptophyta</taxon>
        <taxon>Embryophyta</taxon>
        <taxon>Tracheophyta</taxon>
        <taxon>Spermatophyta</taxon>
        <taxon>Magnoliopsida</taxon>
        <taxon>Liliopsida</taxon>
        <taxon>Asparagales</taxon>
        <taxon>Orchidaceae</taxon>
        <taxon>Apostasioideae</taxon>
        <taxon>Apostasia</taxon>
    </lineage>
</organism>
<dbReference type="Proteomes" id="UP000236161">
    <property type="component" value="Unassembled WGS sequence"/>
</dbReference>
<name>A0A2I0AY35_9ASPA</name>
<dbReference type="EMBL" id="KZ451938">
    <property type="protein sequence ID" value="PKA60461.1"/>
    <property type="molecule type" value="Genomic_DNA"/>
</dbReference>
<dbReference type="AlphaFoldDB" id="A0A2I0AY35"/>
<proteinExistence type="predicted"/>